<accession>A0ABD0UL58</accession>
<reference evidence="4 5" key="1">
    <citation type="journal article" date="2024" name="Plant Biotechnol. J.">
        <title>Dendrobium thyrsiflorum genome and its molecular insights into genes involved in important horticultural traits.</title>
        <authorList>
            <person name="Chen B."/>
            <person name="Wang J.Y."/>
            <person name="Zheng P.J."/>
            <person name="Li K.L."/>
            <person name="Liang Y.M."/>
            <person name="Chen X.F."/>
            <person name="Zhang C."/>
            <person name="Zhao X."/>
            <person name="He X."/>
            <person name="Zhang G.Q."/>
            <person name="Liu Z.J."/>
            <person name="Xu Q."/>
        </authorList>
    </citation>
    <scope>NUCLEOTIDE SEQUENCE [LARGE SCALE GENOMIC DNA]</scope>
    <source>
        <strain evidence="4">GZMU011</strain>
    </source>
</reference>
<dbReference type="Pfam" id="PF00280">
    <property type="entry name" value="potato_inhibit"/>
    <property type="match status" value="1"/>
</dbReference>
<evidence type="ECO:0000256" key="2">
    <source>
        <dbReference type="ARBA" id="ARBA00022690"/>
    </source>
</evidence>
<dbReference type="GO" id="GO:0004867">
    <property type="term" value="F:serine-type endopeptidase inhibitor activity"/>
    <property type="evidence" value="ECO:0007669"/>
    <property type="project" value="UniProtKB-KW"/>
</dbReference>
<evidence type="ECO:0000256" key="3">
    <source>
        <dbReference type="ARBA" id="ARBA00022900"/>
    </source>
</evidence>
<organism evidence="4 5">
    <name type="scientific">Dendrobium thyrsiflorum</name>
    <name type="common">Pinecone-like raceme dendrobium</name>
    <name type="synonym">Orchid</name>
    <dbReference type="NCBI Taxonomy" id="117978"/>
    <lineage>
        <taxon>Eukaryota</taxon>
        <taxon>Viridiplantae</taxon>
        <taxon>Streptophyta</taxon>
        <taxon>Embryophyta</taxon>
        <taxon>Tracheophyta</taxon>
        <taxon>Spermatophyta</taxon>
        <taxon>Magnoliopsida</taxon>
        <taxon>Liliopsida</taxon>
        <taxon>Asparagales</taxon>
        <taxon>Orchidaceae</taxon>
        <taxon>Epidendroideae</taxon>
        <taxon>Malaxideae</taxon>
        <taxon>Dendrobiinae</taxon>
        <taxon>Dendrobium</taxon>
    </lineage>
</organism>
<keyword evidence="2" id="KW-0646">Protease inhibitor</keyword>
<evidence type="ECO:0000313" key="5">
    <source>
        <dbReference type="Proteomes" id="UP001552299"/>
    </source>
</evidence>
<dbReference type="EMBL" id="JANQDX010000013">
    <property type="protein sequence ID" value="KAL0913395.1"/>
    <property type="molecule type" value="Genomic_DNA"/>
</dbReference>
<dbReference type="Gene3D" id="3.30.10.10">
    <property type="entry name" value="Trypsin Inhibitor V, subunit A"/>
    <property type="match status" value="1"/>
</dbReference>
<comment type="caution">
    <text evidence="4">The sequence shown here is derived from an EMBL/GenBank/DDBJ whole genome shotgun (WGS) entry which is preliminary data.</text>
</comment>
<dbReference type="PANTHER" id="PTHR33091">
    <property type="entry name" value="PROTEIN, PUTATIVE, EXPRESSED-RELATED"/>
    <property type="match status" value="1"/>
</dbReference>
<sequence length="102" mass="11343">MHYLLIVYADVDAFVSQYIMPNQQVCFSGLKHSWPELRGAEAGAAQAVIESERSDVTVIYVSCVDGITSGDFCCNRVWLWLDAPTHSPHFNHAKVCKEPTIG</sequence>
<dbReference type="PANTHER" id="PTHR33091:SF29">
    <property type="entry name" value="SUBTILISIN INHIBITOR 1"/>
    <property type="match status" value="1"/>
</dbReference>
<keyword evidence="3" id="KW-0722">Serine protease inhibitor</keyword>
<proteinExistence type="inferred from homology"/>
<dbReference type="InterPro" id="IPR000864">
    <property type="entry name" value="Prot_inh_pot1"/>
</dbReference>
<evidence type="ECO:0000256" key="1">
    <source>
        <dbReference type="ARBA" id="ARBA00008210"/>
    </source>
</evidence>
<dbReference type="SUPFAM" id="SSF54654">
    <property type="entry name" value="CI-2 family of serine protease inhibitors"/>
    <property type="match status" value="1"/>
</dbReference>
<evidence type="ECO:0000313" key="4">
    <source>
        <dbReference type="EMBL" id="KAL0913395.1"/>
    </source>
</evidence>
<dbReference type="InterPro" id="IPR036354">
    <property type="entry name" value="Prot_inh_pot1_sf"/>
</dbReference>
<keyword evidence="5" id="KW-1185">Reference proteome</keyword>
<protein>
    <submittedName>
        <fullName evidence="4">Uncharacterized protein</fullName>
    </submittedName>
</protein>
<name>A0ABD0UL58_DENTH</name>
<dbReference type="Proteomes" id="UP001552299">
    <property type="component" value="Unassembled WGS sequence"/>
</dbReference>
<comment type="similarity">
    <text evidence="1">Belongs to the protease inhibitor I13 (potato type I serine protease inhibitor) family.</text>
</comment>
<dbReference type="AlphaFoldDB" id="A0ABD0UL58"/>
<gene>
    <name evidence="4" type="ORF">M5K25_016853</name>
</gene>